<comment type="caution">
    <text evidence="3">The sequence shown here is derived from an EMBL/GenBank/DDBJ whole genome shotgun (WGS) entry which is preliminary data.</text>
</comment>
<keyword evidence="1" id="KW-0732">Signal</keyword>
<gene>
    <name evidence="3" type="ORF">ACG00X_14775</name>
</gene>
<evidence type="ECO:0000259" key="2">
    <source>
        <dbReference type="Pfam" id="PF07589"/>
    </source>
</evidence>
<feature type="signal peptide" evidence="1">
    <location>
        <begin position="1"/>
        <end position="18"/>
    </location>
</feature>
<dbReference type="Pfam" id="PF07589">
    <property type="entry name" value="PEP-CTERM"/>
    <property type="match status" value="1"/>
</dbReference>
<evidence type="ECO:0000256" key="1">
    <source>
        <dbReference type="SAM" id="SignalP"/>
    </source>
</evidence>
<evidence type="ECO:0000313" key="3">
    <source>
        <dbReference type="EMBL" id="MFG6458101.1"/>
    </source>
</evidence>
<organism evidence="3 4">
    <name type="scientific">Pelomonas nitida</name>
    <dbReference type="NCBI Taxonomy" id="3299027"/>
    <lineage>
        <taxon>Bacteria</taxon>
        <taxon>Pseudomonadati</taxon>
        <taxon>Pseudomonadota</taxon>
        <taxon>Betaproteobacteria</taxon>
        <taxon>Burkholderiales</taxon>
        <taxon>Sphaerotilaceae</taxon>
        <taxon>Roseateles</taxon>
    </lineage>
</organism>
<accession>A0ABW7G858</accession>
<protein>
    <submittedName>
        <fullName evidence="3">PEP-CTERM sorting domain-containing protein</fullName>
    </submittedName>
</protein>
<keyword evidence="4" id="KW-1185">Reference proteome</keyword>
<feature type="domain" description="Ice-binding protein C-terminal" evidence="2">
    <location>
        <begin position="156"/>
        <end position="178"/>
    </location>
</feature>
<name>A0ABW7G858_9BURK</name>
<dbReference type="NCBIfam" id="TIGR02595">
    <property type="entry name" value="PEP_CTERM"/>
    <property type="match status" value="1"/>
</dbReference>
<feature type="chain" id="PRO_5046480977" evidence="1">
    <location>
        <begin position="19"/>
        <end position="179"/>
    </location>
</feature>
<dbReference type="EMBL" id="JBIGIA010000010">
    <property type="protein sequence ID" value="MFG6458101.1"/>
    <property type="molecule type" value="Genomic_DNA"/>
</dbReference>
<sequence>MKKLAFVVAALLPVVAHADSLLGTTVDVHYDYVGSSARHTLDSVVVGSGIEITCPGPAQICDTLSAGTQTVDIGDNGIRYQYTGGGAGFDDITTNAFTFAALYGSGTKITGVTLVGTTIAGFNASRLSFTDHSVTVNMNGVGLANGASFELGILTAVPEPASAALLLGGLGLLALRRRH</sequence>
<dbReference type="InterPro" id="IPR013424">
    <property type="entry name" value="Ice-binding_C"/>
</dbReference>
<dbReference type="RefSeq" id="WP_394488954.1">
    <property type="nucleotide sequence ID" value="NZ_JBIGIA010000010.1"/>
</dbReference>
<dbReference type="Proteomes" id="UP001606305">
    <property type="component" value="Unassembled WGS sequence"/>
</dbReference>
<reference evidence="3 4" key="1">
    <citation type="submission" date="2024-09" db="EMBL/GenBank/DDBJ databases">
        <title>Novel species of the genus Pelomonas and Roseateles isolated from streams.</title>
        <authorList>
            <person name="Lu H."/>
        </authorList>
    </citation>
    <scope>NUCLEOTIDE SEQUENCE [LARGE SCALE GENOMIC DNA]</scope>
    <source>
        <strain evidence="3 4">BYS96W</strain>
    </source>
</reference>
<evidence type="ECO:0000313" key="4">
    <source>
        <dbReference type="Proteomes" id="UP001606305"/>
    </source>
</evidence>
<proteinExistence type="predicted"/>